<evidence type="ECO:0000313" key="1">
    <source>
        <dbReference type="EMBL" id="KAK8491803.1"/>
    </source>
</evidence>
<name>A0ABR2AF61_9ROSI</name>
<gene>
    <name evidence="1" type="ORF">V6N12_019375</name>
</gene>
<protein>
    <submittedName>
        <fullName evidence="1">Uncharacterized protein</fullName>
    </submittedName>
</protein>
<comment type="caution">
    <text evidence="1">The sequence shown here is derived from an EMBL/GenBank/DDBJ whole genome shotgun (WGS) entry which is preliminary data.</text>
</comment>
<dbReference type="EMBL" id="JBBPBM010000751">
    <property type="protein sequence ID" value="KAK8491803.1"/>
    <property type="molecule type" value="Genomic_DNA"/>
</dbReference>
<evidence type="ECO:0000313" key="2">
    <source>
        <dbReference type="Proteomes" id="UP001472677"/>
    </source>
</evidence>
<dbReference type="Proteomes" id="UP001472677">
    <property type="component" value="Unassembled WGS sequence"/>
</dbReference>
<accession>A0ABR2AF61</accession>
<keyword evidence="2" id="KW-1185">Reference proteome</keyword>
<sequence>MAPQRRAKVVVKSTRKILRETVQVAVLDKTEGDDNADQQRLETVPLEDIAEEKERVITQIPLEDEPQKEQPMKV</sequence>
<proteinExistence type="predicted"/>
<organism evidence="1 2">
    <name type="scientific">Hibiscus sabdariffa</name>
    <name type="common">roselle</name>
    <dbReference type="NCBI Taxonomy" id="183260"/>
    <lineage>
        <taxon>Eukaryota</taxon>
        <taxon>Viridiplantae</taxon>
        <taxon>Streptophyta</taxon>
        <taxon>Embryophyta</taxon>
        <taxon>Tracheophyta</taxon>
        <taxon>Spermatophyta</taxon>
        <taxon>Magnoliopsida</taxon>
        <taxon>eudicotyledons</taxon>
        <taxon>Gunneridae</taxon>
        <taxon>Pentapetalae</taxon>
        <taxon>rosids</taxon>
        <taxon>malvids</taxon>
        <taxon>Malvales</taxon>
        <taxon>Malvaceae</taxon>
        <taxon>Malvoideae</taxon>
        <taxon>Hibiscus</taxon>
    </lineage>
</organism>
<reference evidence="1 2" key="1">
    <citation type="journal article" date="2024" name="G3 (Bethesda)">
        <title>Genome assembly of Hibiscus sabdariffa L. provides insights into metabolisms of medicinal natural products.</title>
        <authorList>
            <person name="Kim T."/>
        </authorList>
    </citation>
    <scope>NUCLEOTIDE SEQUENCE [LARGE SCALE GENOMIC DNA]</scope>
    <source>
        <strain evidence="1">TK-2024</strain>
        <tissue evidence="1">Old leaves</tissue>
    </source>
</reference>